<dbReference type="SUPFAM" id="SSF89550">
    <property type="entry name" value="PHP domain-like"/>
    <property type="match status" value="1"/>
</dbReference>
<protein>
    <recommendedName>
        <fullName evidence="2">protein-tyrosine-phosphatase</fullName>
        <ecNumber evidence="2">3.1.3.48</ecNumber>
    </recommendedName>
</protein>
<dbReference type="GO" id="GO:0030145">
    <property type="term" value="F:manganese ion binding"/>
    <property type="evidence" value="ECO:0007669"/>
    <property type="project" value="InterPro"/>
</dbReference>
<dbReference type="PANTHER" id="PTHR39181">
    <property type="entry name" value="TYROSINE-PROTEIN PHOSPHATASE YWQE"/>
    <property type="match status" value="1"/>
</dbReference>
<dbReference type="Proteomes" id="UP000294613">
    <property type="component" value="Unassembled WGS sequence"/>
</dbReference>
<dbReference type="InterPro" id="IPR016195">
    <property type="entry name" value="Pol/histidinol_Pase-like"/>
</dbReference>
<dbReference type="Proteomes" id="UP000702954">
    <property type="component" value="Unassembled WGS sequence"/>
</dbReference>
<dbReference type="GO" id="GO:0004725">
    <property type="term" value="F:protein tyrosine phosphatase activity"/>
    <property type="evidence" value="ECO:0007669"/>
    <property type="project" value="UniProtKB-EC"/>
</dbReference>
<evidence type="ECO:0000313" key="7">
    <source>
        <dbReference type="EMBL" id="TCS69667.1"/>
    </source>
</evidence>
<sequence length="244" mass="28445">MKGLIDIHAHILPGVDDGASDFQESVRMLKSAYRQGVRCVIATPHYHRNHFHRNPERTMEALQKIRGWLREHLPDMIVLLGTEIYYTIDFAEEIAAGNIFPMAKSRYLLVEFSPLEDYAYIRNAVHVMVNRGYCPIIAHAERYRVFHQNVSRISEVIQLGAYIQLNGDSIVGKNGLRMKLFAQKLMKKELVHFVASDMHHMESRRPNLKECAEYMEKTYGFARTKELLYDNPRKLIENKLIEEL</sequence>
<evidence type="ECO:0000313" key="9">
    <source>
        <dbReference type="Proteomes" id="UP000702954"/>
    </source>
</evidence>
<evidence type="ECO:0000256" key="1">
    <source>
        <dbReference type="ARBA" id="ARBA00005750"/>
    </source>
</evidence>
<reference evidence="6 9" key="1">
    <citation type="journal article" date="2018" name="Int. J. Syst. Evol. Microbiol.">
        <title>Draft Genome Sequence of Faecalimonas umbilicata JCM 30896T, an Acetate-Producing Bacterium Isolated from Human Feces.</title>
        <authorList>
            <person name="Sakamoto M."/>
            <person name="Ikeyama N."/>
            <person name="Yuki M."/>
            <person name="Ohkuma M."/>
        </authorList>
    </citation>
    <scope>NUCLEOTIDE SEQUENCE [LARGE SCALE GENOMIC DNA]</scope>
    <source>
        <strain evidence="6 9">EGH7</strain>
    </source>
</reference>
<dbReference type="EC" id="3.1.3.48" evidence="2"/>
<dbReference type="PIRSF" id="PIRSF016557">
    <property type="entry name" value="Caps_synth_CpsB"/>
    <property type="match status" value="1"/>
</dbReference>
<keyword evidence="4" id="KW-0904">Protein phosphatase</keyword>
<evidence type="ECO:0000256" key="4">
    <source>
        <dbReference type="ARBA" id="ARBA00022912"/>
    </source>
</evidence>
<dbReference type="Pfam" id="PF19567">
    <property type="entry name" value="CpsB_CapC"/>
    <property type="match status" value="1"/>
</dbReference>
<comment type="caution">
    <text evidence="7">The sequence shown here is derived from an EMBL/GenBank/DDBJ whole genome shotgun (WGS) entry which is preliminary data.</text>
</comment>
<comment type="similarity">
    <text evidence="1">Belongs to the metallo-dependent hydrolases superfamily. CpsB/CapC family.</text>
</comment>
<dbReference type="Gene3D" id="3.20.20.140">
    <property type="entry name" value="Metal-dependent hydrolases"/>
    <property type="match status" value="1"/>
</dbReference>
<evidence type="ECO:0000256" key="2">
    <source>
        <dbReference type="ARBA" id="ARBA00013064"/>
    </source>
</evidence>
<keyword evidence="3" id="KW-0378">Hydrolase</keyword>
<evidence type="ECO:0000256" key="5">
    <source>
        <dbReference type="ARBA" id="ARBA00051722"/>
    </source>
</evidence>
<keyword evidence="9" id="KW-1185">Reference proteome</keyword>
<dbReference type="EMBL" id="BHEO01000008">
    <property type="protein sequence ID" value="GBU05917.1"/>
    <property type="molecule type" value="Genomic_DNA"/>
</dbReference>
<name>A0A4R3JUM7_9FIRM</name>
<dbReference type="AlphaFoldDB" id="A0A4R3JUM7"/>
<evidence type="ECO:0000256" key="3">
    <source>
        <dbReference type="ARBA" id="ARBA00022801"/>
    </source>
</evidence>
<dbReference type="RefSeq" id="WP_116442087.1">
    <property type="nucleotide sequence ID" value="NZ_BHEO01000008.1"/>
</dbReference>
<evidence type="ECO:0000313" key="8">
    <source>
        <dbReference type="Proteomes" id="UP000294613"/>
    </source>
</evidence>
<dbReference type="PANTHER" id="PTHR39181:SF1">
    <property type="entry name" value="TYROSINE-PROTEIN PHOSPHATASE YWQE"/>
    <property type="match status" value="1"/>
</dbReference>
<comment type="catalytic activity">
    <reaction evidence="5">
        <text>O-phospho-L-tyrosyl-[protein] + H2O = L-tyrosyl-[protein] + phosphate</text>
        <dbReference type="Rhea" id="RHEA:10684"/>
        <dbReference type="Rhea" id="RHEA-COMP:10136"/>
        <dbReference type="Rhea" id="RHEA-COMP:20101"/>
        <dbReference type="ChEBI" id="CHEBI:15377"/>
        <dbReference type="ChEBI" id="CHEBI:43474"/>
        <dbReference type="ChEBI" id="CHEBI:46858"/>
        <dbReference type="ChEBI" id="CHEBI:61978"/>
        <dbReference type="EC" id="3.1.3.48"/>
    </reaction>
</comment>
<dbReference type="EMBL" id="SLZV01000003">
    <property type="protein sequence ID" value="TCS69667.1"/>
    <property type="molecule type" value="Genomic_DNA"/>
</dbReference>
<gene>
    <name evidence="7" type="ORF">EDD74_103117</name>
    <name evidence="6" type="ORF">FAEUMB_24580</name>
</gene>
<reference evidence="7 8" key="2">
    <citation type="submission" date="2019-03" db="EMBL/GenBank/DDBJ databases">
        <title>Genomic Encyclopedia of Type Strains, Phase IV (KMG-IV): sequencing the most valuable type-strain genomes for metagenomic binning, comparative biology and taxonomic classification.</title>
        <authorList>
            <person name="Goeker M."/>
        </authorList>
    </citation>
    <scope>NUCLEOTIDE SEQUENCE [LARGE SCALE GENOMIC DNA]</scope>
    <source>
        <strain evidence="7 8">DSM 103426</strain>
    </source>
</reference>
<proteinExistence type="inferred from homology"/>
<evidence type="ECO:0000313" key="6">
    <source>
        <dbReference type="EMBL" id="GBU05917.1"/>
    </source>
</evidence>
<organism evidence="7 8">
    <name type="scientific">Faecalimonas umbilicata</name>
    <dbReference type="NCBI Taxonomy" id="1912855"/>
    <lineage>
        <taxon>Bacteria</taxon>
        <taxon>Bacillati</taxon>
        <taxon>Bacillota</taxon>
        <taxon>Clostridia</taxon>
        <taxon>Lachnospirales</taxon>
        <taxon>Lachnospiraceae</taxon>
        <taxon>Faecalimonas</taxon>
    </lineage>
</organism>
<dbReference type="InterPro" id="IPR016667">
    <property type="entry name" value="Caps_polysacc_synth_CpsB/CapC"/>
</dbReference>
<accession>A0A4R3JUM7</accession>